<keyword evidence="9" id="KW-0411">Iron-sulfur</keyword>
<dbReference type="SUPFAM" id="SSF55424">
    <property type="entry name" value="FAD/NAD-linked reductases, dimerisation (C-terminal) domain"/>
    <property type="match status" value="1"/>
</dbReference>
<keyword evidence="4" id="KW-0001">2Fe-2S</keyword>
<dbReference type="InterPro" id="IPR028202">
    <property type="entry name" value="Reductase_C"/>
</dbReference>
<dbReference type="PROSITE" id="PS51296">
    <property type="entry name" value="RIESKE"/>
    <property type="match status" value="1"/>
</dbReference>
<dbReference type="Proteomes" id="UP001168821">
    <property type="component" value="Unassembled WGS sequence"/>
</dbReference>
<dbReference type="GO" id="GO:0016651">
    <property type="term" value="F:oxidoreductase activity, acting on NAD(P)H"/>
    <property type="evidence" value="ECO:0007669"/>
    <property type="project" value="TreeGrafter"/>
</dbReference>
<dbReference type="Gene3D" id="3.30.390.30">
    <property type="match status" value="1"/>
</dbReference>
<dbReference type="FunFam" id="2.102.10.10:FF:000003">
    <property type="entry name" value="apoptosis-inducing factor 3 isoform X2"/>
    <property type="match status" value="1"/>
</dbReference>
<evidence type="ECO:0000259" key="10">
    <source>
        <dbReference type="PROSITE" id="PS51296"/>
    </source>
</evidence>
<organism evidence="11 12">
    <name type="scientific">Zophobas morio</name>
    <dbReference type="NCBI Taxonomy" id="2755281"/>
    <lineage>
        <taxon>Eukaryota</taxon>
        <taxon>Metazoa</taxon>
        <taxon>Ecdysozoa</taxon>
        <taxon>Arthropoda</taxon>
        <taxon>Hexapoda</taxon>
        <taxon>Insecta</taxon>
        <taxon>Pterygota</taxon>
        <taxon>Neoptera</taxon>
        <taxon>Endopterygota</taxon>
        <taxon>Coleoptera</taxon>
        <taxon>Polyphaga</taxon>
        <taxon>Cucujiformia</taxon>
        <taxon>Tenebrionidae</taxon>
        <taxon>Zophobas</taxon>
    </lineage>
</organism>
<keyword evidence="3" id="KW-0285">Flavoprotein</keyword>
<dbReference type="InterPro" id="IPR017941">
    <property type="entry name" value="Rieske_2Fe-2S"/>
</dbReference>
<dbReference type="GO" id="GO:0046872">
    <property type="term" value="F:metal ion binding"/>
    <property type="evidence" value="ECO:0007669"/>
    <property type="project" value="UniProtKB-KW"/>
</dbReference>
<accession>A0AA38MCL1</accession>
<dbReference type="CDD" id="cd03478">
    <property type="entry name" value="Rieske_AIFL_N"/>
    <property type="match status" value="1"/>
</dbReference>
<dbReference type="Pfam" id="PF14759">
    <property type="entry name" value="Reductase_C"/>
    <property type="match status" value="1"/>
</dbReference>
<comment type="cofactor">
    <cofactor evidence="1">
        <name>FAD</name>
        <dbReference type="ChEBI" id="CHEBI:57692"/>
    </cofactor>
</comment>
<dbReference type="Gene3D" id="3.50.50.60">
    <property type="entry name" value="FAD/NAD(P)-binding domain"/>
    <property type="match status" value="2"/>
</dbReference>
<comment type="caution">
    <text evidence="11">The sequence shown here is derived from an EMBL/GenBank/DDBJ whole genome shotgun (WGS) entry which is preliminary data.</text>
</comment>
<dbReference type="InterPro" id="IPR050446">
    <property type="entry name" value="FAD-oxidoreductase/Apoptosis"/>
</dbReference>
<feature type="domain" description="Rieske" evidence="10">
    <location>
        <begin position="60"/>
        <end position="156"/>
    </location>
</feature>
<dbReference type="PANTHER" id="PTHR43557:SF2">
    <property type="entry name" value="RIESKE DOMAIN-CONTAINING PROTEIN-RELATED"/>
    <property type="match status" value="1"/>
</dbReference>
<keyword evidence="8" id="KW-0408">Iron</keyword>
<dbReference type="SUPFAM" id="SSF50022">
    <property type="entry name" value="ISP domain"/>
    <property type="match status" value="1"/>
</dbReference>
<evidence type="ECO:0000256" key="7">
    <source>
        <dbReference type="ARBA" id="ARBA00023002"/>
    </source>
</evidence>
<dbReference type="InterPro" id="IPR036188">
    <property type="entry name" value="FAD/NAD-bd_sf"/>
</dbReference>
<evidence type="ECO:0000256" key="8">
    <source>
        <dbReference type="ARBA" id="ARBA00023004"/>
    </source>
</evidence>
<evidence type="ECO:0000256" key="4">
    <source>
        <dbReference type="ARBA" id="ARBA00022714"/>
    </source>
</evidence>
<dbReference type="InterPro" id="IPR016156">
    <property type="entry name" value="FAD/NAD-linked_Rdtase_dimer_sf"/>
</dbReference>
<dbReference type="PRINTS" id="PR00411">
    <property type="entry name" value="PNDRDTASEI"/>
</dbReference>
<dbReference type="InterPro" id="IPR036922">
    <property type="entry name" value="Rieske_2Fe-2S_sf"/>
</dbReference>
<dbReference type="EMBL" id="JALNTZ010000005">
    <property type="protein sequence ID" value="KAJ3651186.1"/>
    <property type="molecule type" value="Genomic_DNA"/>
</dbReference>
<keyword evidence="12" id="KW-1185">Reference proteome</keyword>
<dbReference type="AlphaFoldDB" id="A0AA38MCL1"/>
<sequence>MRLLLSLYKLHKLVESSHANHTRLFHALTKPKPPPIMGCSTSKVEVSRSTDAPSDDYVEGVVCKDSDIKENEMKSFDLGDAGKVLLVRQKGKLSAIGNKCTHYGAPLSGAALGDGRVRCQWHGACFNILNGDIEDFPGLDSLPCYQVTVENDEVKVRARRSELQTNKRVKPMTKKDVREAQNIVVIGGGPSGAVCVETLRQEGFSGQITLVCKEPHLPYDRVLVNKAMHSEIEKTQFRTDKFYQEHGIDVLKGVEATSVNASDKTVALSNGKSLSYDRLYVATGMSANRPDIPGANLQNVFVYRNFEDGRNTHAILRNDLKVVVLGASFIALEAAAYCLDKDVADVTIVMRGNVPFKPLAGERIGAAFKKFFEDKGARFITNSGFARIIDDGTGKVGKVELVDGTVLDADMVAMGVGSSCLTDFLKGSGVDLRSDGTVEVNEFLQSNNQSVYVGGDIAYAPVWSHNNQKAAIGHYPLAHYHGKIAALNMLGKTKQLQAVPYFWTKLFSKSLRYAGHGKYTDIIYIGNVEQLKFVAFYLDGDEVVAASSVAWDPVVSQFAEILAQGQKLYRKDVENDDKFQWTKKLHHSEQTDCD</sequence>
<name>A0AA38MCL1_9CUCU</name>
<evidence type="ECO:0000256" key="1">
    <source>
        <dbReference type="ARBA" id="ARBA00001974"/>
    </source>
</evidence>
<proteinExistence type="inferred from homology"/>
<protein>
    <recommendedName>
        <fullName evidence="10">Rieske domain-containing protein</fullName>
    </recommendedName>
</protein>
<reference evidence="11" key="1">
    <citation type="journal article" date="2023" name="G3 (Bethesda)">
        <title>Whole genome assemblies of Zophobas morio and Tenebrio molitor.</title>
        <authorList>
            <person name="Kaur S."/>
            <person name="Stinson S.A."/>
            <person name="diCenzo G.C."/>
        </authorList>
    </citation>
    <scope>NUCLEOTIDE SEQUENCE</scope>
    <source>
        <strain evidence="11">QUZm001</strain>
    </source>
</reference>
<keyword evidence="6" id="KW-0274">FAD</keyword>
<dbReference type="PANTHER" id="PTHR43557">
    <property type="entry name" value="APOPTOSIS-INDUCING FACTOR 1"/>
    <property type="match status" value="1"/>
</dbReference>
<dbReference type="Gene3D" id="2.102.10.10">
    <property type="entry name" value="Rieske [2Fe-2S] iron-sulphur domain"/>
    <property type="match status" value="1"/>
</dbReference>
<evidence type="ECO:0000313" key="11">
    <source>
        <dbReference type="EMBL" id="KAJ3651186.1"/>
    </source>
</evidence>
<evidence type="ECO:0000313" key="12">
    <source>
        <dbReference type="Proteomes" id="UP001168821"/>
    </source>
</evidence>
<evidence type="ECO:0000256" key="6">
    <source>
        <dbReference type="ARBA" id="ARBA00022827"/>
    </source>
</evidence>
<gene>
    <name evidence="11" type="ORF">Zmor_017239</name>
</gene>
<dbReference type="PRINTS" id="PR00368">
    <property type="entry name" value="FADPNR"/>
</dbReference>
<dbReference type="InterPro" id="IPR023753">
    <property type="entry name" value="FAD/NAD-binding_dom"/>
</dbReference>
<evidence type="ECO:0000256" key="2">
    <source>
        <dbReference type="ARBA" id="ARBA00006442"/>
    </source>
</evidence>
<comment type="similarity">
    <text evidence="2">Belongs to the FAD-dependent oxidoreductase family.</text>
</comment>
<evidence type="ECO:0000256" key="9">
    <source>
        <dbReference type="ARBA" id="ARBA00023014"/>
    </source>
</evidence>
<dbReference type="SUPFAM" id="SSF51905">
    <property type="entry name" value="FAD/NAD(P)-binding domain"/>
    <property type="match status" value="2"/>
</dbReference>
<dbReference type="GO" id="GO:0005737">
    <property type="term" value="C:cytoplasm"/>
    <property type="evidence" value="ECO:0007669"/>
    <property type="project" value="TreeGrafter"/>
</dbReference>
<keyword evidence="7" id="KW-0560">Oxidoreductase</keyword>
<keyword evidence="5" id="KW-0479">Metal-binding</keyword>
<evidence type="ECO:0000256" key="5">
    <source>
        <dbReference type="ARBA" id="ARBA00022723"/>
    </source>
</evidence>
<dbReference type="Pfam" id="PF00355">
    <property type="entry name" value="Rieske"/>
    <property type="match status" value="1"/>
</dbReference>
<dbReference type="GO" id="GO:0051537">
    <property type="term" value="F:2 iron, 2 sulfur cluster binding"/>
    <property type="evidence" value="ECO:0007669"/>
    <property type="project" value="UniProtKB-KW"/>
</dbReference>
<evidence type="ECO:0000256" key="3">
    <source>
        <dbReference type="ARBA" id="ARBA00022630"/>
    </source>
</evidence>
<dbReference type="Pfam" id="PF07992">
    <property type="entry name" value="Pyr_redox_2"/>
    <property type="match status" value="1"/>
</dbReference>